<name>A0A0A9DBE9_ARUDO</name>
<dbReference type="AlphaFoldDB" id="A0A0A9DBE9"/>
<evidence type="ECO:0000313" key="2">
    <source>
        <dbReference type="EMBL" id="JAD82995.1"/>
    </source>
</evidence>
<evidence type="ECO:0000256" key="1">
    <source>
        <dbReference type="SAM" id="MobiDB-lite"/>
    </source>
</evidence>
<feature type="region of interest" description="Disordered" evidence="1">
    <location>
        <begin position="1"/>
        <end position="45"/>
    </location>
</feature>
<feature type="compositionally biased region" description="Polar residues" evidence="1">
    <location>
        <begin position="22"/>
        <end position="40"/>
    </location>
</feature>
<proteinExistence type="predicted"/>
<organism evidence="2">
    <name type="scientific">Arundo donax</name>
    <name type="common">Giant reed</name>
    <name type="synonym">Donax arundinaceus</name>
    <dbReference type="NCBI Taxonomy" id="35708"/>
    <lineage>
        <taxon>Eukaryota</taxon>
        <taxon>Viridiplantae</taxon>
        <taxon>Streptophyta</taxon>
        <taxon>Embryophyta</taxon>
        <taxon>Tracheophyta</taxon>
        <taxon>Spermatophyta</taxon>
        <taxon>Magnoliopsida</taxon>
        <taxon>Liliopsida</taxon>
        <taxon>Poales</taxon>
        <taxon>Poaceae</taxon>
        <taxon>PACMAD clade</taxon>
        <taxon>Arundinoideae</taxon>
        <taxon>Arundineae</taxon>
        <taxon>Arundo</taxon>
    </lineage>
</organism>
<sequence length="80" mass="8466">MNEGTKGMESSGKAIGDESIMGNINNGVAGQGTRRTSSRVVGTGKIQEKAEELAKIILSNGNGYHLRVHMGSYDGDQQEV</sequence>
<accession>A0A0A9DBE9</accession>
<reference evidence="2" key="1">
    <citation type="submission" date="2014-09" db="EMBL/GenBank/DDBJ databases">
        <authorList>
            <person name="Magalhaes I.L.F."/>
            <person name="Oliveira U."/>
            <person name="Santos F.R."/>
            <person name="Vidigal T.H.D.A."/>
            <person name="Brescovit A.D."/>
            <person name="Santos A.J."/>
        </authorList>
    </citation>
    <scope>NUCLEOTIDE SEQUENCE</scope>
    <source>
        <tissue evidence="2">Shoot tissue taken approximately 20 cm above the soil surface</tissue>
    </source>
</reference>
<reference evidence="2" key="2">
    <citation type="journal article" date="2015" name="Data Brief">
        <title>Shoot transcriptome of the giant reed, Arundo donax.</title>
        <authorList>
            <person name="Barrero R.A."/>
            <person name="Guerrero F.D."/>
            <person name="Moolhuijzen P."/>
            <person name="Goolsby J.A."/>
            <person name="Tidwell J."/>
            <person name="Bellgard S.E."/>
            <person name="Bellgard M.I."/>
        </authorList>
    </citation>
    <scope>NUCLEOTIDE SEQUENCE</scope>
    <source>
        <tissue evidence="2">Shoot tissue taken approximately 20 cm above the soil surface</tissue>
    </source>
</reference>
<protein>
    <submittedName>
        <fullName evidence="2">Uncharacterized protein</fullName>
    </submittedName>
</protein>
<dbReference type="EMBL" id="GBRH01214900">
    <property type="protein sequence ID" value="JAD82995.1"/>
    <property type="molecule type" value="Transcribed_RNA"/>
</dbReference>